<reference evidence="7" key="2">
    <citation type="submission" date="2022-06" db="UniProtKB">
        <authorList>
            <consortium name="EnsemblMetazoa"/>
        </authorList>
    </citation>
    <scope>IDENTIFICATION</scope>
    <source>
        <strain evidence="7">DF5081</strain>
    </source>
</reference>
<evidence type="ECO:0000256" key="6">
    <source>
        <dbReference type="ARBA" id="ARBA00023306"/>
    </source>
</evidence>
<dbReference type="GO" id="GO:0000077">
    <property type="term" value="P:DNA damage checkpoint signaling"/>
    <property type="evidence" value="ECO:0007669"/>
    <property type="project" value="TreeGrafter"/>
</dbReference>
<dbReference type="GO" id="GO:0003682">
    <property type="term" value="F:chromatin binding"/>
    <property type="evidence" value="ECO:0007669"/>
    <property type="project" value="TreeGrafter"/>
</dbReference>
<evidence type="ECO:0000256" key="5">
    <source>
        <dbReference type="ARBA" id="ARBA00023242"/>
    </source>
</evidence>
<dbReference type="GO" id="GO:0003689">
    <property type="term" value="F:DNA clamp loader activity"/>
    <property type="evidence" value="ECO:0007669"/>
    <property type="project" value="TreeGrafter"/>
</dbReference>
<evidence type="ECO:0000256" key="3">
    <source>
        <dbReference type="ARBA" id="ARBA00022763"/>
    </source>
</evidence>
<dbReference type="Proteomes" id="UP000005237">
    <property type="component" value="Unassembled WGS sequence"/>
</dbReference>
<keyword evidence="6" id="KW-0131">Cell cycle</keyword>
<protein>
    <submittedName>
        <fullName evidence="7">Uncharacterized protein</fullName>
    </submittedName>
</protein>
<dbReference type="GO" id="GO:0005524">
    <property type="term" value="F:ATP binding"/>
    <property type="evidence" value="ECO:0007669"/>
    <property type="project" value="UniProtKB-KW"/>
</dbReference>
<keyword evidence="4" id="KW-0067">ATP-binding</keyword>
<evidence type="ECO:0000256" key="4">
    <source>
        <dbReference type="ARBA" id="ARBA00022840"/>
    </source>
</evidence>
<dbReference type="GO" id="GO:0006281">
    <property type="term" value="P:DNA repair"/>
    <property type="evidence" value="ECO:0007669"/>
    <property type="project" value="InterPro"/>
</dbReference>
<name>A0A8R1DHJ2_CAEJA</name>
<proteinExistence type="predicted"/>
<evidence type="ECO:0000313" key="7">
    <source>
        <dbReference type="EnsemblMetazoa" id="CJA02738.1"/>
    </source>
</evidence>
<accession>A0A8R1DHJ2</accession>
<keyword evidence="5" id="KW-0539">Nucleus</keyword>
<dbReference type="PANTHER" id="PTHR12172">
    <property type="entry name" value="CELL CYCLE CHECKPOINT PROTEIN RAD17"/>
    <property type="match status" value="1"/>
</dbReference>
<dbReference type="AlphaFoldDB" id="A0A8R1DHJ2"/>
<keyword evidence="2" id="KW-0547">Nucleotide-binding</keyword>
<dbReference type="GO" id="GO:0033314">
    <property type="term" value="P:mitotic DNA replication checkpoint signaling"/>
    <property type="evidence" value="ECO:0007669"/>
    <property type="project" value="TreeGrafter"/>
</dbReference>
<dbReference type="PANTHER" id="PTHR12172:SF0">
    <property type="entry name" value="CELL CYCLE CHECKPOINT PROTEIN RAD17"/>
    <property type="match status" value="1"/>
</dbReference>
<reference evidence="8" key="1">
    <citation type="submission" date="2010-08" db="EMBL/GenBank/DDBJ databases">
        <authorList>
            <consortium name="Caenorhabditis japonica Sequencing Consortium"/>
            <person name="Wilson R.K."/>
        </authorList>
    </citation>
    <scope>NUCLEOTIDE SEQUENCE [LARGE SCALE GENOMIC DNA]</scope>
    <source>
        <strain evidence="8">DF5081</strain>
    </source>
</reference>
<organism evidence="7 8">
    <name type="scientific">Caenorhabditis japonica</name>
    <dbReference type="NCBI Taxonomy" id="281687"/>
    <lineage>
        <taxon>Eukaryota</taxon>
        <taxon>Metazoa</taxon>
        <taxon>Ecdysozoa</taxon>
        <taxon>Nematoda</taxon>
        <taxon>Chromadorea</taxon>
        <taxon>Rhabditida</taxon>
        <taxon>Rhabditina</taxon>
        <taxon>Rhabditomorpha</taxon>
        <taxon>Rhabditoidea</taxon>
        <taxon>Rhabditidae</taxon>
        <taxon>Peloderinae</taxon>
        <taxon>Caenorhabditis</taxon>
    </lineage>
</organism>
<dbReference type="EnsemblMetazoa" id="CJA02738.1">
    <property type="protein sequence ID" value="CJA02738.1"/>
    <property type="gene ID" value="WBGene00121942"/>
</dbReference>
<keyword evidence="3" id="KW-0227">DNA damage</keyword>
<comment type="subcellular location">
    <subcellularLocation>
        <location evidence="1">Nucleus</location>
    </subcellularLocation>
</comment>
<evidence type="ECO:0000313" key="8">
    <source>
        <dbReference type="Proteomes" id="UP000005237"/>
    </source>
</evidence>
<dbReference type="GO" id="GO:0005634">
    <property type="term" value="C:nucleus"/>
    <property type="evidence" value="ECO:0007669"/>
    <property type="project" value="UniProtKB-SubCell"/>
</dbReference>
<dbReference type="InterPro" id="IPR004582">
    <property type="entry name" value="Checkpoint_prot_Rad17_Rad24"/>
</dbReference>
<sequence>MQNLWHPAIFCLSNGVANWKLNPDRIFTTGFIQQNGLQSLSFNPVADSFVKKALVRASGLLSRPLSDAKCNVIANEAQGDLRLAMNMLQMNAIGPNSDRNSGAKMVFAAKANREETFHMIGRILYAKRVNPNMPKTGRFAPRKRKSSLIPEPKERTALEHDPTDIIAMSSMSSDKLASFLFENEHVFCSDISKYRQVVENLSFCDMLTGDWHTKRALPEEYVAQIATRSVMWHNYKGSRPGTLYQVRRPVINDLNRDIEMTRNEVRKLPLIGSESFTYLNAPYQTKIEGLIDPRRVECFLSRSFLISWKSGRDQIEDQMEKSASLRKPRKIPKHVVEIIEIGDEEETWDIEDSSDDSFDDF</sequence>
<evidence type="ECO:0000256" key="2">
    <source>
        <dbReference type="ARBA" id="ARBA00022741"/>
    </source>
</evidence>
<keyword evidence="8" id="KW-1185">Reference proteome</keyword>
<evidence type="ECO:0000256" key="1">
    <source>
        <dbReference type="ARBA" id="ARBA00004123"/>
    </source>
</evidence>